<evidence type="ECO:0000313" key="1">
    <source>
        <dbReference type="EMBL" id="KAG0551483.1"/>
    </source>
</evidence>
<reference evidence="1" key="1">
    <citation type="journal article" date="2019" name="BMC Genomics">
        <title>A new reference genome for Sorghum bicolor reveals high levels of sequence similarity between sweet and grain genotypes: implications for the genetics of sugar metabolism.</title>
        <authorList>
            <person name="Cooper E.A."/>
            <person name="Brenton Z.W."/>
            <person name="Flinn B.S."/>
            <person name="Jenkins J."/>
            <person name="Shu S."/>
            <person name="Flowers D."/>
            <person name="Luo F."/>
            <person name="Wang Y."/>
            <person name="Xia P."/>
            <person name="Barry K."/>
            <person name="Daum C."/>
            <person name="Lipzen A."/>
            <person name="Yoshinaga Y."/>
            <person name="Schmutz J."/>
            <person name="Saski C."/>
            <person name="Vermerris W."/>
            <person name="Kresovich S."/>
        </authorList>
    </citation>
    <scope>NUCLEOTIDE SEQUENCE</scope>
</reference>
<dbReference type="EMBL" id="CM027680">
    <property type="protein sequence ID" value="KAG0551483.1"/>
    <property type="molecule type" value="Genomic_DNA"/>
</dbReference>
<sequence>MAAAQAAPWWLDPAPPRPVLPSLPLSLPRCLGPVAGVAVAPAPPPSLHSPSPPADPLLSYIDKDDLELSWTDWGLLGLDLSAAYWSSARRRTLGFSDPIWVVLQRRGTHGSAAGVPAVGQCALRVCAGANCGTFARFGRGLAGGRVPYSWAPSRLLLRKAQRSLVTATASTSATSWVIACCWSAGARLPSHGRVQQWLRVVWW</sequence>
<proteinExistence type="predicted"/>
<name>A0A921S3M7_SORBI</name>
<organism evidence="1 2">
    <name type="scientific">Sorghum bicolor</name>
    <name type="common">Sorghum</name>
    <name type="synonym">Sorghum vulgare</name>
    <dbReference type="NCBI Taxonomy" id="4558"/>
    <lineage>
        <taxon>Eukaryota</taxon>
        <taxon>Viridiplantae</taxon>
        <taxon>Streptophyta</taxon>
        <taxon>Embryophyta</taxon>
        <taxon>Tracheophyta</taxon>
        <taxon>Spermatophyta</taxon>
        <taxon>Magnoliopsida</taxon>
        <taxon>Liliopsida</taxon>
        <taxon>Poales</taxon>
        <taxon>Poaceae</taxon>
        <taxon>PACMAD clade</taxon>
        <taxon>Panicoideae</taxon>
        <taxon>Andropogonodae</taxon>
        <taxon>Andropogoneae</taxon>
        <taxon>Sorghinae</taxon>
        <taxon>Sorghum</taxon>
    </lineage>
</organism>
<dbReference type="AlphaFoldDB" id="A0A921S3M7"/>
<reference evidence="1" key="2">
    <citation type="submission" date="2020-10" db="EMBL/GenBank/DDBJ databases">
        <authorList>
            <person name="Cooper E.A."/>
            <person name="Brenton Z.W."/>
            <person name="Flinn B.S."/>
            <person name="Jenkins J."/>
            <person name="Shu S."/>
            <person name="Flowers D."/>
            <person name="Luo F."/>
            <person name="Wang Y."/>
            <person name="Xia P."/>
            <person name="Barry K."/>
            <person name="Daum C."/>
            <person name="Lipzen A."/>
            <person name="Yoshinaga Y."/>
            <person name="Schmutz J."/>
            <person name="Saski C."/>
            <person name="Vermerris W."/>
            <person name="Kresovich S."/>
        </authorList>
    </citation>
    <scope>NUCLEOTIDE SEQUENCE</scope>
</reference>
<protein>
    <submittedName>
        <fullName evidence="1">Uncharacterized protein</fullName>
    </submittedName>
</protein>
<gene>
    <name evidence="1" type="ORF">BDA96_01G427800</name>
</gene>
<dbReference type="Proteomes" id="UP000807115">
    <property type="component" value="Chromosome 1"/>
</dbReference>
<accession>A0A921S3M7</accession>
<comment type="caution">
    <text evidence="1">The sequence shown here is derived from an EMBL/GenBank/DDBJ whole genome shotgun (WGS) entry which is preliminary data.</text>
</comment>
<evidence type="ECO:0000313" key="2">
    <source>
        <dbReference type="Proteomes" id="UP000807115"/>
    </source>
</evidence>